<organism evidence="2 3">
    <name type="scientific">Orenia metallireducens</name>
    <dbReference type="NCBI Taxonomy" id="1413210"/>
    <lineage>
        <taxon>Bacteria</taxon>
        <taxon>Bacillati</taxon>
        <taxon>Bacillota</taxon>
        <taxon>Clostridia</taxon>
        <taxon>Halanaerobiales</taxon>
        <taxon>Halobacteroidaceae</taxon>
        <taxon>Orenia</taxon>
    </lineage>
</organism>
<name>A0A285HW00_9FIRM</name>
<dbReference type="OrthoDB" id="9804312at2"/>
<keyword evidence="2" id="KW-0489">Methyltransferase</keyword>
<dbReference type="Pfam" id="PF08241">
    <property type="entry name" value="Methyltransf_11"/>
    <property type="match status" value="1"/>
</dbReference>
<keyword evidence="3" id="KW-1185">Reference proteome</keyword>
<dbReference type="SUPFAM" id="SSF53335">
    <property type="entry name" value="S-adenosyl-L-methionine-dependent methyltransferases"/>
    <property type="match status" value="1"/>
</dbReference>
<evidence type="ECO:0000259" key="1">
    <source>
        <dbReference type="Pfam" id="PF08241"/>
    </source>
</evidence>
<dbReference type="CDD" id="cd02440">
    <property type="entry name" value="AdoMet_MTases"/>
    <property type="match status" value="1"/>
</dbReference>
<dbReference type="Gene3D" id="3.40.50.150">
    <property type="entry name" value="Vaccinia Virus protein VP39"/>
    <property type="match status" value="1"/>
</dbReference>
<proteinExistence type="predicted"/>
<dbReference type="Proteomes" id="UP000219573">
    <property type="component" value="Unassembled WGS sequence"/>
</dbReference>
<protein>
    <submittedName>
        <fullName evidence="2">Methyltransferase domain-containing protein</fullName>
    </submittedName>
</protein>
<dbReference type="RefSeq" id="WP_097018922.1">
    <property type="nucleotide sequence ID" value="NZ_OBDZ01000026.1"/>
</dbReference>
<evidence type="ECO:0000313" key="2">
    <source>
        <dbReference type="EMBL" id="SNY39864.1"/>
    </source>
</evidence>
<dbReference type="EMBL" id="OBDZ01000026">
    <property type="protein sequence ID" value="SNY39864.1"/>
    <property type="molecule type" value="Genomic_DNA"/>
</dbReference>
<evidence type="ECO:0000313" key="3">
    <source>
        <dbReference type="Proteomes" id="UP000219573"/>
    </source>
</evidence>
<dbReference type="InterPro" id="IPR029063">
    <property type="entry name" value="SAM-dependent_MTases_sf"/>
</dbReference>
<dbReference type="GO" id="GO:0032259">
    <property type="term" value="P:methylation"/>
    <property type="evidence" value="ECO:0007669"/>
    <property type="project" value="UniProtKB-KW"/>
</dbReference>
<dbReference type="PANTHER" id="PTHR43861:SF1">
    <property type="entry name" value="TRANS-ACONITATE 2-METHYLTRANSFERASE"/>
    <property type="match status" value="1"/>
</dbReference>
<dbReference type="GO" id="GO:0008757">
    <property type="term" value="F:S-adenosylmethionine-dependent methyltransferase activity"/>
    <property type="evidence" value="ECO:0007669"/>
    <property type="project" value="InterPro"/>
</dbReference>
<accession>A0A285HW00</accession>
<reference evidence="3" key="1">
    <citation type="submission" date="2017-09" db="EMBL/GenBank/DDBJ databases">
        <authorList>
            <person name="Varghese N."/>
            <person name="Submissions S."/>
        </authorList>
    </citation>
    <scope>NUCLEOTIDE SEQUENCE [LARGE SCALE GENOMIC DNA]</scope>
    <source>
        <strain evidence="3">MSL47</strain>
    </source>
</reference>
<gene>
    <name evidence="2" type="ORF">SAMN06265827_1269</name>
</gene>
<dbReference type="InterPro" id="IPR013216">
    <property type="entry name" value="Methyltransf_11"/>
</dbReference>
<dbReference type="AlphaFoldDB" id="A0A285HW00"/>
<keyword evidence="2" id="KW-0808">Transferase</keyword>
<sequence length="202" mass="24040">MSSQIKEELKQIYNQHADERHKSKKQPWKVKIRQEFLQMIEKDNLTTILDVGAGTGQDSSFFQNEGLEVTAIDLSNKHVKYCKQKGINAYEMDLYNLSFSDESFDALYSLNCLLHIPKRDLDDVLIELKRVLKTKGLFYLGVYGGTEFEGINEKDHYSEKRFFSFYRYENYLEKLQEHFQIVKSEKIMLEKDFEFHYFIVKK</sequence>
<dbReference type="PANTHER" id="PTHR43861">
    <property type="entry name" value="TRANS-ACONITATE 2-METHYLTRANSFERASE-RELATED"/>
    <property type="match status" value="1"/>
</dbReference>
<feature type="domain" description="Methyltransferase type 11" evidence="1">
    <location>
        <begin position="49"/>
        <end position="140"/>
    </location>
</feature>